<evidence type="ECO:0000313" key="1">
    <source>
        <dbReference type="EMBL" id="KAK9240729.1"/>
    </source>
</evidence>
<gene>
    <name evidence="1" type="ORF">V1525DRAFT_394815</name>
</gene>
<reference evidence="2" key="1">
    <citation type="journal article" date="2024" name="Front. Bioeng. Biotechnol.">
        <title>Genome-scale model development and genomic sequencing of the oleaginous clade Lipomyces.</title>
        <authorList>
            <person name="Czajka J.J."/>
            <person name="Han Y."/>
            <person name="Kim J."/>
            <person name="Mondo S.J."/>
            <person name="Hofstad B.A."/>
            <person name="Robles A."/>
            <person name="Haridas S."/>
            <person name="Riley R."/>
            <person name="LaButti K."/>
            <person name="Pangilinan J."/>
            <person name="Andreopoulos W."/>
            <person name="Lipzen A."/>
            <person name="Yan J."/>
            <person name="Wang M."/>
            <person name="Ng V."/>
            <person name="Grigoriev I.V."/>
            <person name="Spatafora J.W."/>
            <person name="Magnuson J.K."/>
            <person name="Baker S.E."/>
            <person name="Pomraning K.R."/>
        </authorList>
    </citation>
    <scope>NUCLEOTIDE SEQUENCE [LARGE SCALE GENOMIC DNA]</scope>
    <source>
        <strain evidence="2">CBS 7786</strain>
    </source>
</reference>
<evidence type="ECO:0000313" key="2">
    <source>
        <dbReference type="Proteomes" id="UP001433508"/>
    </source>
</evidence>
<keyword evidence="2" id="KW-1185">Reference proteome</keyword>
<proteinExistence type="predicted"/>
<protein>
    <submittedName>
        <fullName evidence="1">YjeF N-terminal domain-containing protein</fullName>
    </submittedName>
</protein>
<sequence>MSADNYIGFKVSVRLQNGIVFEGIVSEITGSKLRLINVFDTATSAYVPSRVIDGSKIADLQILKVSGDRGEERKVKSKKKKQLATETLQSAASSSLQDPAIMSLSSTTANSYGGPSFAMSPHTVRSSRQTDDSESFEEADTDDNNDADDEKRVTANVPSYGTPRPKRANKQRAISGRPSHRAHAREPSATAVPEPFTGGDRRNGRPGRQKRQTGYYADIDGWASEDTAGYKDTEFDFQGNLDRFDKKSVFDEIRLVDKTDPGARLVSFNRRDANGDPAHQLQQQHEQRIRELIKRPPRKDFLPTENVLGTKSSEWQGLSSETEDTEDESATGIPAEEEVSEIDKALKQQQLLRRVSHPMSRTSSSRNVTPPVLQFSSPPRRLIYEGNDHGTTFPCPTFSISQMAVVEKAAVSHYSLHPLQLTENAGSAIAKLAIQILGGKRRFERRRIQPNASPVVVVLVGNHETGARAIAGARMLVNRRVRVVVLFTDDSSELASPKESIEQQMSAFKAAGGKVTSRLDVLQATLRVLDAPPEVIIDALQGLEVGAARPARVPGWMYEAVQWASNQRAPVLGIDAPAGMDPDTGMVMVDNMGKAKWILSLGMPAAGMPRFLQYAEEVAHLDIDLAIADIGIPNRCFKKVWEGIRSSDEARNGVMFGSEWAVRVGLE</sequence>
<organism evidence="1 2">
    <name type="scientific">Lipomyces kononenkoae</name>
    <name type="common">Yeast</name>
    <dbReference type="NCBI Taxonomy" id="34357"/>
    <lineage>
        <taxon>Eukaryota</taxon>
        <taxon>Fungi</taxon>
        <taxon>Dikarya</taxon>
        <taxon>Ascomycota</taxon>
        <taxon>Saccharomycotina</taxon>
        <taxon>Lipomycetes</taxon>
        <taxon>Lipomycetales</taxon>
        <taxon>Lipomycetaceae</taxon>
        <taxon>Lipomyces</taxon>
    </lineage>
</organism>
<comment type="caution">
    <text evidence="1">The sequence shown here is derived from an EMBL/GenBank/DDBJ whole genome shotgun (WGS) entry which is preliminary data.</text>
</comment>
<dbReference type="Proteomes" id="UP001433508">
    <property type="component" value="Unassembled WGS sequence"/>
</dbReference>
<dbReference type="EMBL" id="MU971338">
    <property type="protein sequence ID" value="KAK9240729.1"/>
    <property type="molecule type" value="Genomic_DNA"/>
</dbReference>
<accession>A0ACC3TAD4</accession>
<name>A0ACC3TAD4_LIPKO</name>